<sequence>MRQQWWTIGKQHMNEVAGANGHTLAWKRLPRESKDHALVFEGTCTDCGATVCIDRYASSTTGIRDARNETCSGPGTAVLTEIEQERASELFAEAVGEYVQDLKDAGVTFARPKAPFRNPLAPDNQCGLMSKDGYTCTRRLNKRGTHNMSGVGSGPDHVGTHPDDDFTMPFDDDDLLLA</sequence>
<evidence type="ECO:0000256" key="1">
    <source>
        <dbReference type="SAM" id="MobiDB-lite"/>
    </source>
</evidence>
<evidence type="ECO:0000313" key="3">
    <source>
        <dbReference type="Proteomes" id="UP000238413"/>
    </source>
</evidence>
<dbReference type="RefSeq" id="WP_099505169.1">
    <property type="nucleotide sequence ID" value="NZ_CP026653.1"/>
</dbReference>
<reference evidence="2 3" key="1">
    <citation type="submission" date="2018-02" db="EMBL/GenBank/DDBJ databases">
        <title>Complete genome sequence of Streptomyces dengpaensis, the producer of angucyclines.</title>
        <authorList>
            <person name="Yumei L."/>
        </authorList>
    </citation>
    <scope>NUCLEOTIDE SEQUENCE [LARGE SCALE GENOMIC DNA]</scope>
    <source>
        <strain evidence="2 3">XZHG99</strain>
        <plasmid evidence="2 3">unnamed1</plasmid>
    </source>
</reference>
<protein>
    <recommendedName>
        <fullName evidence="4">4Fe-4S Wbl-type domain-containing protein</fullName>
    </recommendedName>
</protein>
<name>A0ABN5IF66_9ACTN</name>
<gene>
    <name evidence="2" type="ORF">C4B68_40435</name>
</gene>
<organism evidence="2 3">
    <name type="scientific">Streptomyces dengpaensis</name>
    <dbReference type="NCBI Taxonomy" id="2049881"/>
    <lineage>
        <taxon>Bacteria</taxon>
        <taxon>Bacillati</taxon>
        <taxon>Actinomycetota</taxon>
        <taxon>Actinomycetes</taxon>
        <taxon>Kitasatosporales</taxon>
        <taxon>Streptomycetaceae</taxon>
        <taxon>Streptomyces</taxon>
    </lineage>
</organism>
<feature type="region of interest" description="Disordered" evidence="1">
    <location>
        <begin position="145"/>
        <end position="173"/>
    </location>
</feature>
<dbReference type="EMBL" id="CP026653">
    <property type="protein sequence ID" value="AVH61771.1"/>
    <property type="molecule type" value="Genomic_DNA"/>
</dbReference>
<proteinExistence type="predicted"/>
<dbReference type="Proteomes" id="UP000238413">
    <property type="component" value="Plasmid unnamed1"/>
</dbReference>
<accession>A0ABN5IF66</accession>
<evidence type="ECO:0000313" key="2">
    <source>
        <dbReference type="EMBL" id="AVH61771.1"/>
    </source>
</evidence>
<keyword evidence="3" id="KW-1185">Reference proteome</keyword>
<keyword evidence="2" id="KW-0614">Plasmid</keyword>
<evidence type="ECO:0008006" key="4">
    <source>
        <dbReference type="Google" id="ProtNLM"/>
    </source>
</evidence>
<geneLocation type="plasmid" evidence="2 3">
    <name>unnamed1</name>
</geneLocation>